<dbReference type="Pfam" id="PF02543">
    <property type="entry name" value="Carbam_trans_N"/>
    <property type="match status" value="2"/>
</dbReference>
<dbReference type="SUPFAM" id="SSF53067">
    <property type="entry name" value="Actin-like ATPase domain"/>
    <property type="match status" value="1"/>
</dbReference>
<dbReference type="InterPro" id="IPR038152">
    <property type="entry name" value="Carbam_trans_C_sf"/>
</dbReference>
<evidence type="ECO:0000256" key="1">
    <source>
        <dbReference type="ARBA" id="ARBA00006129"/>
    </source>
</evidence>
<dbReference type="RefSeq" id="WP_046291978.1">
    <property type="nucleotide sequence ID" value="NZ_CP011253.3"/>
</dbReference>
<dbReference type="InterPro" id="IPR031730">
    <property type="entry name" value="Carbam_trans_C"/>
</dbReference>
<feature type="domain" description="Carbamoyltransferase C-terminal" evidence="3">
    <location>
        <begin position="422"/>
        <end position="609"/>
    </location>
</feature>
<dbReference type="PATRIC" id="fig|573737.6.peg.4321"/>
<gene>
    <name evidence="4" type="ORF">MB84_16905</name>
</gene>
<dbReference type="Gene3D" id="3.30.420.40">
    <property type="match status" value="2"/>
</dbReference>
<dbReference type="InterPro" id="IPR043129">
    <property type="entry name" value="ATPase_NBD"/>
</dbReference>
<dbReference type="EMBL" id="CP011253">
    <property type="protein sequence ID" value="AKC70797.1"/>
    <property type="molecule type" value="Genomic_DNA"/>
</dbReference>
<dbReference type="PANTHER" id="PTHR34847:SF1">
    <property type="entry name" value="NODULATION PROTEIN U"/>
    <property type="match status" value="1"/>
</dbReference>
<evidence type="ECO:0000259" key="3">
    <source>
        <dbReference type="Pfam" id="PF16861"/>
    </source>
</evidence>
<dbReference type="KEGG" id="pox:MB84_16905"/>
<dbReference type="InterPro" id="IPR051338">
    <property type="entry name" value="NodU/CmcH_Carbamoyltrnsfr"/>
</dbReference>
<comment type="similarity">
    <text evidence="1">Belongs to the NodU/CmcH family.</text>
</comment>
<evidence type="ECO:0000259" key="2">
    <source>
        <dbReference type="Pfam" id="PF02543"/>
    </source>
</evidence>
<protein>
    <submittedName>
        <fullName evidence="4">Carbamoyltransferase</fullName>
    </submittedName>
</protein>
<dbReference type="InterPro" id="IPR003696">
    <property type="entry name" value="Carbtransf_dom"/>
</dbReference>
<evidence type="ECO:0000313" key="5">
    <source>
        <dbReference type="Proteomes" id="UP000035050"/>
    </source>
</evidence>
<dbReference type="Gene3D" id="3.90.870.20">
    <property type="entry name" value="Carbamoyltransferase, C-terminal domain"/>
    <property type="match status" value="1"/>
</dbReference>
<sequence>MPSPATHYTLGINAAFHDSAACLIQDGQVIAAAEEERFTHVKHGKRPVPFSAWELPYHAIDYCLQVADIEMRDVQDVAYAYDPWLQVARGAIPGLDLSDETGDPRSAFMQLPLMPSAHARPTGDGSPWDPLFLSYIVNAPRQLADGAPHHLQNRFRGLRHDGPCKWHNVEHHLAHEASAFLAAPFERCAVLTMDGRGEVATTSYGVFDGARYKRIKQIDLPNSLGLLYERITWHLGFLHSSDEYKVMALASFGKPSLLPEMQALASYGGNGAYTVSDRDLTELLGPARQRGWPLEARHFDIARSLQETLESIVLDMTRWLAQETGERCLAMAGGVALNCVMNARVRDDGPFEQVWVQPAAGDAGTALGAALWVDFEQRGTRSDWRMEHAYLGPSYGEAEIGAFLDEAKLRYRRLDDVARETAALLAENRVIGWFQGRMEFGPRALGARSILASPVDPGMQQRLNQIKDREDFRPVAPVVLEEKAHEWFQAKPRRTSEARASLQAHEAHDALYAPYMLFVYGIAPGRAARIPAVCHVDGTARVQTVNASQNPLYHALLTEFEALTGVPVLVNTSFNTRGEPIVCSPRDAIECFWASPLDALVIGPYLLEKPQ</sequence>
<dbReference type="AlphaFoldDB" id="A0A0E3YCM0"/>
<keyword evidence="5" id="KW-1185">Reference proteome</keyword>
<dbReference type="Proteomes" id="UP000035050">
    <property type="component" value="Chromosome"/>
</dbReference>
<feature type="domain" description="Carbamoyltransferase" evidence="2">
    <location>
        <begin position="169"/>
        <end position="371"/>
    </location>
</feature>
<accession>A0A0E3YCM0</accession>
<feature type="domain" description="Carbamoyltransferase" evidence="2">
    <location>
        <begin position="10"/>
        <end position="76"/>
    </location>
</feature>
<dbReference type="HOGENOM" id="CLU_014411_2_0_4"/>
<dbReference type="GO" id="GO:0016740">
    <property type="term" value="F:transferase activity"/>
    <property type="evidence" value="ECO:0007669"/>
    <property type="project" value="UniProtKB-KW"/>
</dbReference>
<dbReference type="Pfam" id="PF16861">
    <property type="entry name" value="Carbam_trans_C"/>
    <property type="match status" value="1"/>
</dbReference>
<reference evidence="4" key="1">
    <citation type="submission" date="2016-06" db="EMBL/GenBank/DDBJ databases">
        <title>Pandoraea oxalativorans DSM 23570 Genome Sequencing.</title>
        <authorList>
            <person name="Ee R."/>
            <person name="Lim Y.-L."/>
            <person name="Yong D."/>
            <person name="Yin W.-F."/>
            <person name="Chan K.-G."/>
        </authorList>
    </citation>
    <scope>NUCLEOTIDE SEQUENCE</scope>
    <source>
        <strain evidence="4">DSM 23570</strain>
    </source>
</reference>
<name>A0A0E3YCM0_9BURK</name>
<organism evidence="4 5">
    <name type="scientific">Pandoraea oxalativorans</name>
    <dbReference type="NCBI Taxonomy" id="573737"/>
    <lineage>
        <taxon>Bacteria</taxon>
        <taxon>Pseudomonadati</taxon>
        <taxon>Pseudomonadota</taxon>
        <taxon>Betaproteobacteria</taxon>
        <taxon>Burkholderiales</taxon>
        <taxon>Burkholderiaceae</taxon>
        <taxon>Pandoraea</taxon>
    </lineage>
</organism>
<evidence type="ECO:0000313" key="4">
    <source>
        <dbReference type="EMBL" id="AKC70797.1"/>
    </source>
</evidence>
<dbReference type="PANTHER" id="PTHR34847">
    <property type="entry name" value="NODULATION PROTEIN U"/>
    <property type="match status" value="1"/>
</dbReference>
<proteinExistence type="inferred from homology"/>
<dbReference type="OrthoDB" id="9780777at2"/>
<dbReference type="CDD" id="cd24098">
    <property type="entry name" value="ASKHA_NBD_TobZ_N"/>
    <property type="match status" value="1"/>
</dbReference>